<accession>A0A7C9E468</accession>
<sequence>MEHEQGSKQRRTGSRRRVADDPTVLGGMVWGRLRRYCVAVDTWWGRRKPAKGEKQRQRRRIEQGRRWVASVVSDKTSRRRQAAVYRWGVRRPQWCVLGVCR</sequence>
<proteinExistence type="predicted"/>
<dbReference type="EMBL" id="GISG01191128">
    <property type="protein sequence ID" value="MBA4656266.1"/>
    <property type="molecule type" value="Transcribed_RNA"/>
</dbReference>
<reference evidence="2" key="2">
    <citation type="submission" date="2020-07" db="EMBL/GenBank/DDBJ databases">
        <authorList>
            <person name="Vera ALvarez R."/>
            <person name="Arias-Moreno D.M."/>
            <person name="Jimenez-Jacinto V."/>
            <person name="Jimenez-Bremont J.F."/>
            <person name="Swaminathan K."/>
            <person name="Moose S.P."/>
            <person name="Guerrero-Gonzalez M.L."/>
            <person name="Marino-Ramirez L."/>
            <person name="Landsman D."/>
            <person name="Rodriguez-Kessler M."/>
            <person name="Delgado-Sanchez P."/>
        </authorList>
    </citation>
    <scope>NUCLEOTIDE SEQUENCE</scope>
    <source>
        <tissue evidence="2">Cladode</tissue>
    </source>
</reference>
<reference evidence="2" key="1">
    <citation type="journal article" date="2013" name="J. Plant Res.">
        <title>Effect of fungi and light on seed germination of three Opuntia species from semiarid lands of central Mexico.</title>
        <authorList>
            <person name="Delgado-Sanchez P."/>
            <person name="Jimenez-Bremont J.F."/>
            <person name="Guerrero-Gonzalez Mde L."/>
            <person name="Flores J."/>
        </authorList>
    </citation>
    <scope>NUCLEOTIDE SEQUENCE</scope>
    <source>
        <tissue evidence="2">Cladode</tissue>
    </source>
</reference>
<dbReference type="AlphaFoldDB" id="A0A7C9E468"/>
<evidence type="ECO:0000256" key="1">
    <source>
        <dbReference type="SAM" id="MobiDB-lite"/>
    </source>
</evidence>
<organism evidence="2">
    <name type="scientific">Opuntia streptacantha</name>
    <name type="common">Prickly pear cactus</name>
    <name type="synonym">Opuntia cardona</name>
    <dbReference type="NCBI Taxonomy" id="393608"/>
    <lineage>
        <taxon>Eukaryota</taxon>
        <taxon>Viridiplantae</taxon>
        <taxon>Streptophyta</taxon>
        <taxon>Embryophyta</taxon>
        <taxon>Tracheophyta</taxon>
        <taxon>Spermatophyta</taxon>
        <taxon>Magnoliopsida</taxon>
        <taxon>eudicotyledons</taxon>
        <taxon>Gunneridae</taxon>
        <taxon>Pentapetalae</taxon>
        <taxon>Caryophyllales</taxon>
        <taxon>Cactineae</taxon>
        <taxon>Cactaceae</taxon>
        <taxon>Opuntioideae</taxon>
        <taxon>Opuntia</taxon>
    </lineage>
</organism>
<protein>
    <submittedName>
        <fullName evidence="2">Uncharacterized protein</fullName>
    </submittedName>
</protein>
<evidence type="ECO:0000313" key="2">
    <source>
        <dbReference type="EMBL" id="MBA4656266.1"/>
    </source>
</evidence>
<name>A0A7C9E468_OPUST</name>
<feature type="region of interest" description="Disordered" evidence="1">
    <location>
        <begin position="1"/>
        <end position="20"/>
    </location>
</feature>